<dbReference type="EMBL" id="BQXS01006763">
    <property type="protein sequence ID" value="GKT22289.1"/>
    <property type="molecule type" value="Genomic_DNA"/>
</dbReference>
<accession>A0ABQ5JYB8</accession>
<feature type="transmembrane region" description="Helical" evidence="1">
    <location>
        <begin position="12"/>
        <end position="34"/>
    </location>
</feature>
<protein>
    <submittedName>
        <fullName evidence="2">Arsenic efflux protein</fullName>
    </submittedName>
</protein>
<keyword evidence="1" id="KW-0472">Membrane</keyword>
<evidence type="ECO:0000313" key="2">
    <source>
        <dbReference type="EMBL" id="GKT22289.1"/>
    </source>
</evidence>
<reference evidence="2" key="1">
    <citation type="submission" date="2022-03" db="EMBL/GenBank/DDBJ databases">
        <title>Draft genome sequence of Aduncisulcus paluster, a free-living microaerophilic Fornicata.</title>
        <authorList>
            <person name="Yuyama I."/>
            <person name="Kume K."/>
            <person name="Tamura T."/>
            <person name="Inagaki Y."/>
            <person name="Hashimoto T."/>
        </authorList>
    </citation>
    <scope>NUCLEOTIDE SEQUENCE</scope>
    <source>
        <strain evidence="2">NY0171</strain>
    </source>
</reference>
<evidence type="ECO:0000256" key="1">
    <source>
        <dbReference type="SAM" id="Phobius"/>
    </source>
</evidence>
<feature type="non-terminal residue" evidence="2">
    <location>
        <position position="60"/>
    </location>
</feature>
<dbReference type="Proteomes" id="UP001057375">
    <property type="component" value="Unassembled WGS sequence"/>
</dbReference>
<comment type="caution">
    <text evidence="2">The sequence shown here is derived from an EMBL/GenBank/DDBJ whole genome shotgun (WGS) entry which is preliminary data.</text>
</comment>
<keyword evidence="3" id="KW-1185">Reference proteome</keyword>
<evidence type="ECO:0000313" key="3">
    <source>
        <dbReference type="Proteomes" id="UP001057375"/>
    </source>
</evidence>
<proteinExistence type="predicted"/>
<organism evidence="2 3">
    <name type="scientific">Aduncisulcus paluster</name>
    <dbReference type="NCBI Taxonomy" id="2918883"/>
    <lineage>
        <taxon>Eukaryota</taxon>
        <taxon>Metamonada</taxon>
        <taxon>Carpediemonas-like organisms</taxon>
        <taxon>Aduncisulcus</taxon>
    </lineage>
</organism>
<name>A0ABQ5JYB8_9EUKA</name>
<keyword evidence="1" id="KW-0812">Transmembrane</keyword>
<gene>
    <name evidence="2" type="ORF">ADUPG1_004501</name>
</gene>
<sequence length="60" mass="6576">MLLFQIDVNTLAIPHLGAYIGIAGTAISAALMIMGKKFLADDTHEEAEMKLMSLKETFIH</sequence>
<keyword evidence="1" id="KW-1133">Transmembrane helix</keyword>